<feature type="compositionally biased region" description="Low complexity" evidence="1">
    <location>
        <begin position="907"/>
        <end position="917"/>
    </location>
</feature>
<dbReference type="Pfam" id="PF08795">
    <property type="entry name" value="DUF1796"/>
    <property type="match status" value="1"/>
</dbReference>
<feature type="region of interest" description="Disordered" evidence="1">
    <location>
        <begin position="1"/>
        <end position="50"/>
    </location>
</feature>
<proteinExistence type="predicted"/>
<feature type="compositionally biased region" description="Polar residues" evidence="1">
    <location>
        <begin position="416"/>
        <end position="434"/>
    </location>
</feature>
<dbReference type="EMBL" id="HBFQ01040422">
    <property type="protein sequence ID" value="CAD8854320.1"/>
    <property type="molecule type" value="Transcribed_RNA"/>
</dbReference>
<accession>A0A7S1AHE4</accession>
<feature type="compositionally biased region" description="Polar residues" evidence="1">
    <location>
        <begin position="339"/>
        <end position="348"/>
    </location>
</feature>
<dbReference type="InterPro" id="IPR014903">
    <property type="entry name" value="DUF1796"/>
</dbReference>
<feature type="region of interest" description="Disordered" evidence="1">
    <location>
        <begin position="1005"/>
        <end position="1025"/>
    </location>
</feature>
<feature type="compositionally biased region" description="Basic and acidic residues" evidence="1">
    <location>
        <begin position="374"/>
        <end position="386"/>
    </location>
</feature>
<feature type="region of interest" description="Disordered" evidence="1">
    <location>
        <begin position="483"/>
        <end position="812"/>
    </location>
</feature>
<feature type="compositionally biased region" description="Polar residues" evidence="1">
    <location>
        <begin position="11"/>
        <end position="22"/>
    </location>
</feature>
<protein>
    <submittedName>
        <fullName evidence="2">Uncharacterized protein</fullName>
    </submittedName>
</protein>
<feature type="compositionally biased region" description="Pro residues" evidence="1">
    <location>
        <begin position="312"/>
        <end position="323"/>
    </location>
</feature>
<feature type="compositionally biased region" description="Basic and acidic residues" evidence="1">
    <location>
        <begin position="702"/>
        <end position="717"/>
    </location>
</feature>
<feature type="region of interest" description="Disordered" evidence="1">
    <location>
        <begin position="906"/>
        <end position="948"/>
    </location>
</feature>
<organism evidence="2">
    <name type="scientific">Noctiluca scintillans</name>
    <name type="common">Sea sparkle</name>
    <name type="synonym">Red tide dinoflagellate</name>
    <dbReference type="NCBI Taxonomy" id="2966"/>
    <lineage>
        <taxon>Eukaryota</taxon>
        <taxon>Sar</taxon>
        <taxon>Alveolata</taxon>
        <taxon>Dinophyceae</taxon>
        <taxon>Noctilucales</taxon>
        <taxon>Noctilucaceae</taxon>
        <taxon>Noctiluca</taxon>
    </lineage>
</organism>
<feature type="compositionally biased region" description="Polar residues" evidence="1">
    <location>
        <begin position="735"/>
        <end position="772"/>
    </location>
</feature>
<feature type="compositionally biased region" description="Polar residues" evidence="1">
    <location>
        <begin position="521"/>
        <end position="563"/>
    </location>
</feature>
<feature type="compositionally biased region" description="Low complexity" evidence="1">
    <location>
        <begin position="773"/>
        <end position="791"/>
    </location>
</feature>
<sequence length="1025" mass="109974">MAARTHAQHSRGPQPTSTNSGGRSMKDVEAKASADPYLSPDRQRARREAAGLGNGDTRMFIESCEFVSLGCFCAVAHALQALGLKTCTYPFDWNRSPVEGVIQCLQNDFRGFTNCSFSRDEGPKGMLHGGTSWGGSFWHHDVKSSKVQADFARRIERFLGKKDTAPTKPRLFVRAVNSTQEIGASLRLRDALRRAWPKAQIYLLILVDLQRTTGLLRLSAPSTEDVLFARVTDSLFANQARHWTIEKHSVAYTEAIVQAVQVWARGPRALPRVREVRDLQTLASQLDAFDGGNTNDQLFMPRRVAQTSIPPSYLPRPSTPRDPGPGTAKAASAARPTSPVATKPTTSPYAVKPSTSPPAKPLTSQSAKPPTPPSDRRQASQARPDKVSTSTGSFVAKPAQTASSGSFVAKPPKQANPASSVSKPTRSASPSSLATPAVAPHTGGSFVAKPAAQTGGSFVAKPMGVAQTNGSFVAKPSVSWRVASYGRPTTQDARSHPSPASVKRPEPSSAGTPPVRRMVSAPQNSGPTRSPTTPRLPVQSSRAQVANNQHSVRSQPQLSSGQVESEVEASSGKTSQRMTRSRPRETNTSSVRTQAVRRTRSRVQTCPVHHERAAIRRRCPTEPDLSTSRSFTSVGSSPPGGSPKRSPRGTVVHTVRQARMQRYTSRGPLTEKTENSGKSRSLPVLRRTSLNSSLPKPTLTPRGRELRKADGARRGRLDTNSARVLLLPRHHDEFSNGSITPRAVMSQTTSLSPRSYGSTQLPVESSMATTQDAASNSPAASPTSQTASPAPLQRSGSHTQVHERVVVRRNPISSQSLSMLRVPTPTRLDSPCHSEIHVERSLQGSASASRIVGRSLLMPSASTGHMVRVSSQSAVESATLHDQGRTRCYSNTLQLPSVAGSGFLEKSSSNSNLGSASPQVSQGSLRVPSTSPSRVAGSSRLEKNSSFSQLNTYRAPEWPTSASVPLQRSSSWAPASNEVWVRTAPNIFKQSSLLPPVSGFRLSTASISRSQSPCTPRSQNSTTSG</sequence>
<feature type="region of interest" description="Disordered" evidence="1">
    <location>
        <begin position="306"/>
        <end position="450"/>
    </location>
</feature>
<name>A0A7S1AHE4_NOCSC</name>
<gene>
    <name evidence="2" type="ORF">NSCI0253_LOCUS28671</name>
</gene>
<evidence type="ECO:0000313" key="2">
    <source>
        <dbReference type="EMBL" id="CAD8854320.1"/>
    </source>
</evidence>
<reference evidence="2" key="1">
    <citation type="submission" date="2021-01" db="EMBL/GenBank/DDBJ databases">
        <authorList>
            <person name="Corre E."/>
            <person name="Pelletier E."/>
            <person name="Niang G."/>
            <person name="Scheremetjew M."/>
            <person name="Finn R."/>
            <person name="Kale V."/>
            <person name="Holt S."/>
            <person name="Cochrane G."/>
            <person name="Meng A."/>
            <person name="Brown T."/>
            <person name="Cohen L."/>
        </authorList>
    </citation>
    <scope>NUCLEOTIDE SEQUENCE</scope>
</reference>
<feature type="compositionally biased region" description="Polar residues" evidence="1">
    <location>
        <begin position="918"/>
        <end position="933"/>
    </location>
</feature>
<evidence type="ECO:0000256" key="1">
    <source>
        <dbReference type="SAM" id="MobiDB-lite"/>
    </source>
</evidence>
<dbReference type="AlphaFoldDB" id="A0A7S1AHE4"/>
<feature type="compositionally biased region" description="Low complexity" evidence="1">
    <location>
        <begin position="626"/>
        <end position="644"/>
    </location>
</feature>